<dbReference type="GO" id="GO:0006633">
    <property type="term" value="P:fatty acid biosynthetic process"/>
    <property type="evidence" value="ECO:0007669"/>
    <property type="project" value="TreeGrafter"/>
</dbReference>
<dbReference type="Pfam" id="PF02801">
    <property type="entry name" value="Ketoacyl-synt_C"/>
    <property type="match status" value="1"/>
</dbReference>
<dbReference type="InterPro" id="IPR016039">
    <property type="entry name" value="Thiolase-like"/>
</dbReference>
<comment type="similarity">
    <text evidence="2 4">Belongs to the thiolase-like superfamily. Beta-ketoacyl-ACP synthases family.</text>
</comment>
<evidence type="ECO:0000313" key="8">
    <source>
        <dbReference type="Proteomes" id="UP001061282"/>
    </source>
</evidence>
<dbReference type="AlphaFoldDB" id="A0A9J6QLJ4"/>
<dbReference type="PANTHER" id="PTHR11712:SF336">
    <property type="entry name" value="3-OXOACYL-[ACYL-CARRIER-PROTEIN] SYNTHASE, MITOCHONDRIAL"/>
    <property type="match status" value="1"/>
</dbReference>
<dbReference type="PANTHER" id="PTHR11712">
    <property type="entry name" value="POLYKETIDE SYNTHASE-RELATED"/>
    <property type="match status" value="1"/>
</dbReference>
<keyword evidence="8" id="KW-1185">Reference proteome</keyword>
<dbReference type="InterPro" id="IPR014031">
    <property type="entry name" value="Ketoacyl_synth_C"/>
</dbReference>
<evidence type="ECO:0000313" key="7">
    <source>
        <dbReference type="EMBL" id="MCU6669141.1"/>
    </source>
</evidence>
<organism evidence="7 8">
    <name type="scientific">Silvania confinis</name>
    <dbReference type="NCBI Taxonomy" id="2926470"/>
    <lineage>
        <taxon>Bacteria</taxon>
        <taxon>Pseudomonadati</taxon>
        <taxon>Pseudomonadota</taxon>
        <taxon>Gammaproteobacteria</taxon>
        <taxon>Enterobacterales</taxon>
        <taxon>Enterobacteriaceae</taxon>
        <taxon>Silvania</taxon>
    </lineage>
</organism>
<dbReference type="RefSeq" id="WP_271267711.1">
    <property type="nucleotide sequence ID" value="NZ_JAMGZJ010000074.1"/>
</dbReference>
<dbReference type="SUPFAM" id="SSF53901">
    <property type="entry name" value="Thiolase-like"/>
    <property type="match status" value="2"/>
</dbReference>
<comment type="caution">
    <text evidence="7">The sequence shown here is derived from an EMBL/GenBank/DDBJ whole genome shotgun (WGS) entry which is preliminary data.</text>
</comment>
<evidence type="ECO:0000259" key="5">
    <source>
        <dbReference type="Pfam" id="PF00109"/>
    </source>
</evidence>
<accession>A0A9J6QLJ4</accession>
<feature type="domain" description="Beta-ketoacyl synthase-like N-terminal" evidence="5">
    <location>
        <begin position="64"/>
        <end position="234"/>
    </location>
</feature>
<dbReference type="InterPro" id="IPR014030">
    <property type="entry name" value="Ketoacyl_synth_N"/>
</dbReference>
<reference evidence="7" key="1">
    <citation type="submission" date="2022-05" db="EMBL/GenBank/DDBJ databases">
        <title>Description of a novel species of Leclercia; Leclercia tamurae and the Proposal for a Novel Genus Silvania gen. nov. Containing Two Novel Species Silvania hatchlandensis sp. nov. and Silvania confinis sp. nov. Isolated from the Rhizosphere of Oak.</title>
        <authorList>
            <person name="Maddock D.W."/>
            <person name="Brady C.L."/>
            <person name="Denman S."/>
            <person name="Arnold D."/>
        </authorList>
    </citation>
    <scope>NUCLEOTIDE SEQUENCE</scope>
    <source>
        <strain evidence="7">H4N4</strain>
    </source>
</reference>
<feature type="domain" description="Beta-ketoacyl synthase C-terminal" evidence="6">
    <location>
        <begin position="268"/>
        <end position="346"/>
    </location>
</feature>
<proteinExistence type="inferred from homology"/>
<sequence>MDRSSIISGYSVNLPFADNSLQLITKLKHGERVKLSPWFKSDAEAIKCGFNGNKRIAKLEGTNDSDCDLLYRLIDNALCQGGLTEHCLTGDNVRVYLTGIGPRIDGMDYKALYDQNDIEDIKLTSSITRLCVANMSQDQISCNLAHKYNLKYLPPNMNCTSNSALTAVHISSMAIECGGIDLALVINISKIKTQDIWFLSTQGMLDTEVVQPFGINSKGVNFAEGYSVLLLESDRHRHARGLSGGVSLKSVYTQINASRSYDASWQSTTMLKLINKLLKETDVKVEELCAVIPHANGTEISDSIEATAIKLLADNRTLPVLTYKGQIGYTATGSGLVDLVIANHILVNSEIITPIKSDVIMEDISRHMLFENRVIPHNKKHVLKMGMGVDGSIIAVMLTETSKE</sequence>
<dbReference type="EMBL" id="JAMGZJ010000074">
    <property type="protein sequence ID" value="MCU6669141.1"/>
    <property type="molecule type" value="Genomic_DNA"/>
</dbReference>
<dbReference type="InterPro" id="IPR000794">
    <property type="entry name" value="Beta-ketoacyl_synthase"/>
</dbReference>
<evidence type="ECO:0000256" key="2">
    <source>
        <dbReference type="ARBA" id="ARBA00008467"/>
    </source>
</evidence>
<protein>
    <submittedName>
        <fullName evidence="7">Beta-ketoacyl synthase</fullName>
    </submittedName>
</protein>
<evidence type="ECO:0000259" key="6">
    <source>
        <dbReference type="Pfam" id="PF02801"/>
    </source>
</evidence>
<dbReference type="Pfam" id="PF00109">
    <property type="entry name" value="ketoacyl-synt"/>
    <property type="match status" value="1"/>
</dbReference>
<evidence type="ECO:0000256" key="1">
    <source>
        <dbReference type="ARBA" id="ARBA00005194"/>
    </source>
</evidence>
<dbReference type="Gene3D" id="3.40.47.10">
    <property type="match status" value="2"/>
</dbReference>
<evidence type="ECO:0000256" key="4">
    <source>
        <dbReference type="RuleBase" id="RU003694"/>
    </source>
</evidence>
<keyword evidence="3 4" id="KW-0808">Transferase</keyword>
<gene>
    <name evidence="7" type="ORF">M8013_10300</name>
</gene>
<dbReference type="GO" id="GO:0004315">
    <property type="term" value="F:3-oxoacyl-[acyl-carrier-protein] synthase activity"/>
    <property type="evidence" value="ECO:0007669"/>
    <property type="project" value="TreeGrafter"/>
</dbReference>
<dbReference type="Proteomes" id="UP001061282">
    <property type="component" value="Unassembled WGS sequence"/>
</dbReference>
<comment type="pathway">
    <text evidence="1">Lipid metabolism; fatty acid biosynthesis.</text>
</comment>
<evidence type="ECO:0000256" key="3">
    <source>
        <dbReference type="ARBA" id="ARBA00022679"/>
    </source>
</evidence>
<name>A0A9J6QLJ4_9ENTR</name>